<dbReference type="PANTHER" id="PTHR32089:SF112">
    <property type="entry name" value="LYSOZYME-LIKE PROTEIN-RELATED"/>
    <property type="match status" value="1"/>
</dbReference>
<feature type="transmembrane region" description="Helical" evidence="3">
    <location>
        <begin position="36"/>
        <end position="56"/>
    </location>
</feature>
<dbReference type="EMBL" id="UOFO01000034">
    <property type="protein sequence ID" value="VAW84155.1"/>
    <property type="molecule type" value="Genomic_DNA"/>
</dbReference>
<proteinExistence type="predicted"/>
<evidence type="ECO:0000256" key="2">
    <source>
        <dbReference type="SAM" id="Coils"/>
    </source>
</evidence>
<evidence type="ECO:0000259" key="4">
    <source>
        <dbReference type="PROSITE" id="PS50111"/>
    </source>
</evidence>
<organism evidence="5">
    <name type="scientific">hydrothermal vent metagenome</name>
    <dbReference type="NCBI Taxonomy" id="652676"/>
    <lineage>
        <taxon>unclassified sequences</taxon>
        <taxon>metagenomes</taxon>
        <taxon>ecological metagenomes</taxon>
    </lineage>
</organism>
<name>A0A3B0YTB2_9ZZZZ</name>
<evidence type="ECO:0000256" key="3">
    <source>
        <dbReference type="SAM" id="Phobius"/>
    </source>
</evidence>
<reference evidence="5" key="1">
    <citation type="submission" date="2018-06" db="EMBL/GenBank/DDBJ databases">
        <authorList>
            <person name="Zhirakovskaya E."/>
        </authorList>
    </citation>
    <scope>NUCLEOTIDE SEQUENCE</scope>
</reference>
<dbReference type="AlphaFoldDB" id="A0A3B0YTB2"/>
<evidence type="ECO:0000313" key="5">
    <source>
        <dbReference type="EMBL" id="VAW84155.1"/>
    </source>
</evidence>
<dbReference type="GO" id="GO:0007165">
    <property type="term" value="P:signal transduction"/>
    <property type="evidence" value="ECO:0007669"/>
    <property type="project" value="UniProtKB-KW"/>
</dbReference>
<feature type="domain" description="Methyl-accepting transducer" evidence="4">
    <location>
        <begin position="122"/>
        <end position="334"/>
    </location>
</feature>
<dbReference type="Pfam" id="PF00015">
    <property type="entry name" value="MCPsignal"/>
    <property type="match status" value="1"/>
</dbReference>
<dbReference type="InterPro" id="IPR004089">
    <property type="entry name" value="MCPsignal_dom"/>
</dbReference>
<dbReference type="SUPFAM" id="SSF58104">
    <property type="entry name" value="Methyl-accepting chemotaxis protein (MCP) signaling domain"/>
    <property type="match status" value="1"/>
</dbReference>
<keyword evidence="3" id="KW-0472">Membrane</keyword>
<keyword evidence="3" id="KW-0812">Transmembrane</keyword>
<dbReference type="PANTHER" id="PTHR32089">
    <property type="entry name" value="METHYL-ACCEPTING CHEMOTAXIS PROTEIN MCPB"/>
    <property type="match status" value="1"/>
</dbReference>
<protein>
    <submittedName>
        <fullName evidence="5">Methyl-accepting chemotaxis sensory transducer</fullName>
    </submittedName>
</protein>
<gene>
    <name evidence="5" type="ORF">MNBD_GAMMA16-756</name>
</gene>
<dbReference type="Gene3D" id="1.10.287.950">
    <property type="entry name" value="Methyl-accepting chemotaxis protein"/>
    <property type="match status" value="1"/>
</dbReference>
<keyword evidence="2" id="KW-0175">Coiled coil</keyword>
<keyword evidence="3" id="KW-1133">Transmembrane helix</keyword>
<accession>A0A3B0YTB2</accession>
<dbReference type="SMART" id="SM00283">
    <property type="entry name" value="MA"/>
    <property type="match status" value="1"/>
</dbReference>
<keyword evidence="1" id="KW-0807">Transducer</keyword>
<feature type="transmembrane region" description="Helical" evidence="3">
    <location>
        <begin position="12"/>
        <end position="30"/>
    </location>
</feature>
<evidence type="ECO:0000256" key="1">
    <source>
        <dbReference type="ARBA" id="ARBA00023224"/>
    </source>
</evidence>
<feature type="coiled-coil region" evidence="2">
    <location>
        <begin position="326"/>
        <end position="353"/>
    </location>
</feature>
<dbReference type="PROSITE" id="PS50111">
    <property type="entry name" value="CHEMOTAXIS_TRANSDUC_2"/>
    <property type="match status" value="1"/>
</dbReference>
<sequence>MIDLKQKDNLVIVLPPVFMGVISGVCILFFSGLTLWGSVAAVVMVILGLITGWWIYHRSQLNSVAMSFDDSNKIELNSQQNSHYLDTLCLSALPIWSRNIETARTQTADAVGSLTERFFTLVERLENAVSNSRQSGGNNNSDVVSAINNAEFSLQNVVGSLRTTQEGRTAMLNEVRTLTTYTDELKKMASEVSAIASQTNLLALNAAIEAARAGEAGRGFSVVASEVRELSTLSSETGKRMAEKVGIINDSISIAFKIAEESTAEDEVAIQRSETTIKEVVTNFTSVVDTLGQSAEEMQAESIGIQSEIENMLVSMQFQDRTSQMLAQVTVSLDELESTIQDQQKASARENQDFDTATWLQTMEEGYAMFEQRVNHSGEESDAMSKPAIRMF</sequence>
<dbReference type="GO" id="GO:0016020">
    <property type="term" value="C:membrane"/>
    <property type="evidence" value="ECO:0007669"/>
    <property type="project" value="InterPro"/>
</dbReference>